<dbReference type="NCBIfam" id="TIGR00879">
    <property type="entry name" value="SP"/>
    <property type="match status" value="1"/>
</dbReference>
<evidence type="ECO:0000256" key="1">
    <source>
        <dbReference type="ARBA" id="ARBA00004651"/>
    </source>
</evidence>
<keyword evidence="13" id="KW-1185">Reference proteome</keyword>
<dbReference type="InterPro" id="IPR020846">
    <property type="entry name" value="MFS_dom"/>
</dbReference>
<dbReference type="PROSITE" id="PS00216">
    <property type="entry name" value="SUGAR_TRANSPORT_1"/>
    <property type="match status" value="1"/>
</dbReference>
<evidence type="ECO:0000256" key="6">
    <source>
        <dbReference type="ARBA" id="ARBA00022692"/>
    </source>
</evidence>
<feature type="transmembrane region" description="Helical" evidence="10">
    <location>
        <begin position="99"/>
        <end position="120"/>
    </location>
</feature>
<evidence type="ECO:0000259" key="11">
    <source>
        <dbReference type="PROSITE" id="PS50850"/>
    </source>
</evidence>
<keyword evidence="4" id="KW-1003">Cell membrane</keyword>
<feature type="transmembrane region" description="Helical" evidence="10">
    <location>
        <begin position="161"/>
        <end position="181"/>
    </location>
</feature>
<dbReference type="PROSITE" id="PS00217">
    <property type="entry name" value="SUGAR_TRANSPORT_2"/>
    <property type="match status" value="1"/>
</dbReference>
<evidence type="ECO:0000256" key="2">
    <source>
        <dbReference type="ARBA" id="ARBA00010992"/>
    </source>
</evidence>
<evidence type="ECO:0000313" key="12">
    <source>
        <dbReference type="EMBL" id="MBJ6368608.1"/>
    </source>
</evidence>
<evidence type="ECO:0000256" key="7">
    <source>
        <dbReference type="ARBA" id="ARBA00022989"/>
    </source>
</evidence>
<keyword evidence="6 10" id="KW-0812">Transmembrane</keyword>
<dbReference type="AlphaFoldDB" id="A0A8J7LP03"/>
<dbReference type="PROSITE" id="PS50850">
    <property type="entry name" value="MFS"/>
    <property type="match status" value="1"/>
</dbReference>
<evidence type="ECO:0000313" key="13">
    <source>
        <dbReference type="Proteomes" id="UP000610931"/>
    </source>
</evidence>
<sequence length="443" mass="48418">MKGKLILYTLVAAIGGLLYGFDTAVINGALPFFKSFFQLSDVMTGWAVSSALLGCIIGAIGIGKPGDIYGRREMLKLSALLFLVSAIGTGLAPEINSFILFRFIGGLAVGAASVLSPIYISEIAPATHRGRLIITFQLALVVGILVAFFVDYILIDTGKNNWRYMFISEAIPALAFLLLLLKVRKSPRWLMQIGDQKAAKATIVEVNPEANIQSIINEIETSIKLEQEGKQEKLFKKPNLKFTLIGICIGLFSQFTGVAIVFYYATDIFRAAGFSTDSAIGQTVILGATNLIFTILAMTLIDKVGRKKLLYVGTIGMSISLGVFSWAFYTGNTEGWLLLGILICYVAFFASSMGAVVFVLLAEIFPNNIRSRGMALGSFSNWIINGSITFMFPIVVGAFSEGKGIGYSFAFFSIMTLLGFFFFKTFLFETTNKTLEEIEFENK</sequence>
<evidence type="ECO:0000256" key="3">
    <source>
        <dbReference type="ARBA" id="ARBA00022448"/>
    </source>
</evidence>
<keyword evidence="3 9" id="KW-0813">Transport</keyword>
<dbReference type="Gene3D" id="1.20.1250.20">
    <property type="entry name" value="MFS general substrate transporter like domains"/>
    <property type="match status" value="2"/>
</dbReference>
<name>A0A8J7LP03_9FLAO</name>
<dbReference type="EMBL" id="JAELVQ010000013">
    <property type="protein sequence ID" value="MBJ6368608.1"/>
    <property type="molecule type" value="Genomic_DNA"/>
</dbReference>
<keyword evidence="5" id="KW-0762">Sugar transport</keyword>
<proteinExistence type="inferred from homology"/>
<comment type="similarity">
    <text evidence="2 9">Belongs to the major facilitator superfamily. Sugar transporter (TC 2.A.1.1) family.</text>
</comment>
<keyword evidence="7 10" id="KW-1133">Transmembrane helix</keyword>
<dbReference type="InterPro" id="IPR050820">
    <property type="entry name" value="MFS_Sugar_Transporter"/>
</dbReference>
<dbReference type="PANTHER" id="PTHR48023:SF4">
    <property type="entry name" value="D-XYLOSE-PROTON SYMPORTER-LIKE 2"/>
    <property type="match status" value="1"/>
</dbReference>
<evidence type="ECO:0000256" key="9">
    <source>
        <dbReference type="RuleBase" id="RU003346"/>
    </source>
</evidence>
<comment type="caution">
    <text evidence="12">The sequence shown here is derived from an EMBL/GenBank/DDBJ whole genome shotgun (WGS) entry which is preliminary data.</text>
</comment>
<dbReference type="SUPFAM" id="SSF103473">
    <property type="entry name" value="MFS general substrate transporter"/>
    <property type="match status" value="1"/>
</dbReference>
<reference evidence="12" key="1">
    <citation type="submission" date="2020-12" db="EMBL/GenBank/DDBJ databases">
        <title>Snuella sp. nov., isolated from sediment in Incheon.</title>
        <authorList>
            <person name="Kim W."/>
        </authorList>
    </citation>
    <scope>NUCLEOTIDE SEQUENCE</scope>
    <source>
        <strain evidence="12">CAU 1569</strain>
    </source>
</reference>
<dbReference type="GO" id="GO:0022857">
    <property type="term" value="F:transmembrane transporter activity"/>
    <property type="evidence" value="ECO:0007669"/>
    <property type="project" value="InterPro"/>
</dbReference>
<dbReference type="InterPro" id="IPR005828">
    <property type="entry name" value="MFS_sugar_transport-like"/>
</dbReference>
<feature type="transmembrane region" description="Helical" evidence="10">
    <location>
        <begin position="278"/>
        <end position="297"/>
    </location>
</feature>
<feature type="transmembrane region" description="Helical" evidence="10">
    <location>
        <begin position="242"/>
        <end position="266"/>
    </location>
</feature>
<evidence type="ECO:0000256" key="4">
    <source>
        <dbReference type="ARBA" id="ARBA00022475"/>
    </source>
</evidence>
<organism evidence="12 13">
    <name type="scientific">Snuella sedimenti</name>
    <dbReference type="NCBI Taxonomy" id="2798802"/>
    <lineage>
        <taxon>Bacteria</taxon>
        <taxon>Pseudomonadati</taxon>
        <taxon>Bacteroidota</taxon>
        <taxon>Flavobacteriia</taxon>
        <taxon>Flavobacteriales</taxon>
        <taxon>Flavobacteriaceae</taxon>
        <taxon>Snuella</taxon>
    </lineage>
</organism>
<dbReference type="InterPro" id="IPR005829">
    <property type="entry name" value="Sugar_transporter_CS"/>
</dbReference>
<feature type="transmembrane region" description="Helical" evidence="10">
    <location>
        <begin position="335"/>
        <end position="361"/>
    </location>
</feature>
<keyword evidence="8 10" id="KW-0472">Membrane</keyword>
<dbReference type="RefSeq" id="WP_199115371.1">
    <property type="nucleotide sequence ID" value="NZ_JAELVQ010000013.1"/>
</dbReference>
<dbReference type="PRINTS" id="PR00171">
    <property type="entry name" value="SUGRTRNSPORT"/>
</dbReference>
<feature type="domain" description="Major facilitator superfamily (MFS) profile" evidence="11">
    <location>
        <begin position="8"/>
        <end position="431"/>
    </location>
</feature>
<accession>A0A8J7LP03</accession>
<dbReference type="FunFam" id="1.20.1250.20:FF:000122">
    <property type="entry name" value="D-xylose transporter XylE"/>
    <property type="match status" value="1"/>
</dbReference>
<feature type="transmembrane region" description="Helical" evidence="10">
    <location>
        <begin position="44"/>
        <end position="62"/>
    </location>
</feature>
<dbReference type="PANTHER" id="PTHR48023">
    <property type="entry name" value="D-XYLOSE-PROTON SYMPORTER-LIKE 2"/>
    <property type="match status" value="1"/>
</dbReference>
<gene>
    <name evidence="12" type="ORF">JF259_10960</name>
</gene>
<dbReference type="Proteomes" id="UP000610931">
    <property type="component" value="Unassembled WGS sequence"/>
</dbReference>
<dbReference type="Pfam" id="PF00083">
    <property type="entry name" value="Sugar_tr"/>
    <property type="match status" value="1"/>
</dbReference>
<feature type="transmembrane region" description="Helical" evidence="10">
    <location>
        <begin position="74"/>
        <end position="93"/>
    </location>
</feature>
<feature type="transmembrane region" description="Helical" evidence="10">
    <location>
        <begin position="309"/>
        <end position="329"/>
    </location>
</feature>
<dbReference type="GO" id="GO:0005886">
    <property type="term" value="C:plasma membrane"/>
    <property type="evidence" value="ECO:0007669"/>
    <property type="project" value="UniProtKB-SubCell"/>
</dbReference>
<evidence type="ECO:0000256" key="10">
    <source>
        <dbReference type="SAM" id="Phobius"/>
    </source>
</evidence>
<evidence type="ECO:0000256" key="5">
    <source>
        <dbReference type="ARBA" id="ARBA00022597"/>
    </source>
</evidence>
<feature type="transmembrane region" description="Helical" evidence="10">
    <location>
        <begin position="382"/>
        <end position="399"/>
    </location>
</feature>
<protein>
    <submittedName>
        <fullName evidence="12">Sugar porter family MFS transporter</fullName>
    </submittedName>
</protein>
<comment type="subcellular location">
    <subcellularLocation>
        <location evidence="1">Cell membrane</location>
        <topology evidence="1">Multi-pass membrane protein</topology>
    </subcellularLocation>
</comment>
<feature type="transmembrane region" description="Helical" evidence="10">
    <location>
        <begin position="405"/>
        <end position="423"/>
    </location>
</feature>
<feature type="transmembrane region" description="Helical" evidence="10">
    <location>
        <begin position="132"/>
        <end position="155"/>
    </location>
</feature>
<evidence type="ECO:0000256" key="8">
    <source>
        <dbReference type="ARBA" id="ARBA00023136"/>
    </source>
</evidence>
<dbReference type="InterPro" id="IPR003663">
    <property type="entry name" value="Sugar/inositol_transpt"/>
</dbReference>
<dbReference type="InterPro" id="IPR036259">
    <property type="entry name" value="MFS_trans_sf"/>
</dbReference>